<evidence type="ECO:0000313" key="1">
    <source>
        <dbReference type="EMBL" id="KAJ3431072.1"/>
    </source>
</evidence>
<reference evidence="1" key="1">
    <citation type="submission" date="2022-08" db="EMBL/GenBank/DDBJ databases">
        <title>Novel sulphate-reducing endosymbionts in the free-living metamonad Anaeramoeba.</title>
        <authorList>
            <person name="Jerlstrom-Hultqvist J."/>
            <person name="Cepicka I."/>
            <person name="Gallot-Lavallee L."/>
            <person name="Salas-Leiva D."/>
            <person name="Curtis B.A."/>
            <person name="Zahonova K."/>
            <person name="Pipaliya S."/>
            <person name="Dacks J."/>
            <person name="Roger A.J."/>
        </authorList>
    </citation>
    <scope>NUCLEOTIDE SEQUENCE</scope>
    <source>
        <strain evidence="1">Busselton2</strain>
    </source>
</reference>
<name>A0AAV7YT92_9EUKA</name>
<dbReference type="AlphaFoldDB" id="A0AAV7YT92"/>
<proteinExistence type="predicted"/>
<protein>
    <submittedName>
        <fullName evidence="1">Uncharacterized protein</fullName>
    </submittedName>
</protein>
<evidence type="ECO:0000313" key="2">
    <source>
        <dbReference type="Proteomes" id="UP001146793"/>
    </source>
</evidence>
<accession>A0AAV7YT92</accession>
<dbReference type="Proteomes" id="UP001146793">
    <property type="component" value="Unassembled WGS sequence"/>
</dbReference>
<comment type="caution">
    <text evidence="1">The sequence shown here is derived from an EMBL/GenBank/DDBJ whole genome shotgun (WGS) entry which is preliminary data.</text>
</comment>
<dbReference type="EMBL" id="JANTQA010000048">
    <property type="protein sequence ID" value="KAJ3431072.1"/>
    <property type="molecule type" value="Genomic_DNA"/>
</dbReference>
<gene>
    <name evidence="1" type="ORF">M0812_02748</name>
</gene>
<sequence length="98" mass="11258">MTSHKICNKMANVNPIKFELCTKIQEEATEPNLVDFALIFPHLSKTQNKHDPLDNNHTPLQKHLLAREKINCICEKIKHELDPKEIEILAKLLPALVN</sequence>
<organism evidence="1 2">
    <name type="scientific">Anaeramoeba flamelloides</name>
    <dbReference type="NCBI Taxonomy" id="1746091"/>
    <lineage>
        <taxon>Eukaryota</taxon>
        <taxon>Metamonada</taxon>
        <taxon>Anaeramoebidae</taxon>
        <taxon>Anaeramoeba</taxon>
    </lineage>
</organism>